<evidence type="ECO:0000313" key="3">
    <source>
        <dbReference type="Proteomes" id="UP000186609"/>
    </source>
</evidence>
<dbReference type="Gene3D" id="3.20.20.150">
    <property type="entry name" value="Divalent-metal-dependent TIM barrel enzymes"/>
    <property type="match status" value="1"/>
</dbReference>
<feature type="domain" description="Xylose isomerase-like TIM barrel" evidence="1">
    <location>
        <begin position="26"/>
        <end position="266"/>
    </location>
</feature>
<proteinExistence type="predicted"/>
<dbReference type="KEGG" id="rhy:RD110_12155"/>
<organism evidence="2 3">
    <name type="scientific">Rhodoferax koreensis</name>
    <dbReference type="NCBI Taxonomy" id="1842727"/>
    <lineage>
        <taxon>Bacteria</taxon>
        <taxon>Pseudomonadati</taxon>
        <taxon>Pseudomonadota</taxon>
        <taxon>Betaproteobacteria</taxon>
        <taxon>Burkholderiales</taxon>
        <taxon>Comamonadaceae</taxon>
        <taxon>Rhodoferax</taxon>
    </lineage>
</organism>
<dbReference type="AlphaFoldDB" id="A0A1P8K3Q8"/>
<dbReference type="EMBL" id="CP019236">
    <property type="protein sequence ID" value="APW40645.1"/>
    <property type="molecule type" value="Genomic_DNA"/>
</dbReference>
<dbReference type="STRING" id="1842727.RD110_12155"/>
<dbReference type="SUPFAM" id="SSF51658">
    <property type="entry name" value="Xylose isomerase-like"/>
    <property type="match status" value="1"/>
</dbReference>
<keyword evidence="2" id="KW-0413">Isomerase</keyword>
<keyword evidence="3" id="KW-1185">Reference proteome</keyword>
<dbReference type="InterPro" id="IPR036237">
    <property type="entry name" value="Xyl_isomerase-like_sf"/>
</dbReference>
<reference evidence="2 3" key="1">
    <citation type="submission" date="2017-01" db="EMBL/GenBank/DDBJ databases">
        <authorList>
            <person name="Mah S.A."/>
            <person name="Swanson W.J."/>
            <person name="Moy G.W."/>
            <person name="Vacquier V.D."/>
        </authorList>
    </citation>
    <scope>NUCLEOTIDE SEQUENCE [LARGE SCALE GENOMIC DNA]</scope>
    <source>
        <strain evidence="2 3">DCY110</strain>
    </source>
</reference>
<sequence length="301" mass="33684">MNHTEGNIDDFGMDTISLAGPLEAKLKAVREAGFTQIMLSARDIVGHADGIEAAVAAVRSSGLRVTGFQVLRDFEGLSGHLHDYKIDIAKAMLEMCHMLDCRLLLVCSSTSTHATTDLDQIARDLRKLAMLAVPLNIRVAYEGLSWGRTINEFTTAWEVVCRADAPNLGLGFDSFHLLATQTPMEELEMLDTNKIFLVQLADFMWNEVRSTEEKIATARHFRVFPGEGVHSEALAQLVRKLHELGYRGDYSFEVFNDDYQQIPLPVVAQRARRSALWLGEDVLRRSVPLPNKMRLKNRSAA</sequence>
<dbReference type="RefSeq" id="WP_076204851.1">
    <property type="nucleotide sequence ID" value="NZ_CP019236.1"/>
</dbReference>
<accession>A0A1P8K3Q8</accession>
<dbReference type="GO" id="GO:0016853">
    <property type="term" value="F:isomerase activity"/>
    <property type="evidence" value="ECO:0007669"/>
    <property type="project" value="UniProtKB-KW"/>
</dbReference>
<protein>
    <submittedName>
        <fullName evidence="2">Xylose isomerase</fullName>
    </submittedName>
</protein>
<evidence type="ECO:0000259" key="1">
    <source>
        <dbReference type="Pfam" id="PF01261"/>
    </source>
</evidence>
<dbReference type="InterPro" id="IPR050312">
    <property type="entry name" value="IolE/XylAMocC-like"/>
</dbReference>
<dbReference type="PANTHER" id="PTHR12110:SF21">
    <property type="entry name" value="XYLOSE ISOMERASE-LIKE TIM BARREL DOMAIN-CONTAINING PROTEIN"/>
    <property type="match status" value="1"/>
</dbReference>
<name>A0A1P8K3Q8_9BURK</name>
<dbReference type="InterPro" id="IPR013022">
    <property type="entry name" value="Xyl_isomerase-like_TIM-brl"/>
</dbReference>
<gene>
    <name evidence="2" type="ORF">RD110_12155</name>
</gene>
<dbReference type="PANTHER" id="PTHR12110">
    <property type="entry name" value="HYDROXYPYRUVATE ISOMERASE"/>
    <property type="match status" value="1"/>
</dbReference>
<dbReference type="OrthoDB" id="9780241at2"/>
<dbReference type="Proteomes" id="UP000186609">
    <property type="component" value="Chromosome"/>
</dbReference>
<evidence type="ECO:0000313" key="2">
    <source>
        <dbReference type="EMBL" id="APW40645.1"/>
    </source>
</evidence>
<dbReference type="Pfam" id="PF01261">
    <property type="entry name" value="AP_endonuc_2"/>
    <property type="match status" value="1"/>
</dbReference>